<keyword evidence="1" id="KW-1133">Transmembrane helix</keyword>
<comment type="caution">
    <text evidence="2">The sequence shown here is derived from an EMBL/GenBank/DDBJ whole genome shotgun (WGS) entry which is preliminary data.</text>
</comment>
<organism evidence="2 3">
    <name type="scientific">Trypanosoma theileri</name>
    <dbReference type="NCBI Taxonomy" id="67003"/>
    <lineage>
        <taxon>Eukaryota</taxon>
        <taxon>Discoba</taxon>
        <taxon>Euglenozoa</taxon>
        <taxon>Kinetoplastea</taxon>
        <taxon>Metakinetoplastina</taxon>
        <taxon>Trypanosomatida</taxon>
        <taxon>Trypanosomatidae</taxon>
        <taxon>Trypanosoma</taxon>
    </lineage>
</organism>
<name>A0A1X0NT74_9TRYP</name>
<dbReference type="GeneID" id="39987015"/>
<protein>
    <submittedName>
        <fullName evidence="2">Uncharacterized protein</fullName>
    </submittedName>
</protein>
<dbReference type="AlphaFoldDB" id="A0A1X0NT74"/>
<keyword evidence="1" id="KW-0472">Membrane</keyword>
<keyword evidence="1" id="KW-0812">Transmembrane</keyword>
<dbReference type="Proteomes" id="UP000192257">
    <property type="component" value="Unassembled WGS sequence"/>
</dbReference>
<dbReference type="RefSeq" id="XP_028881455.1">
    <property type="nucleotide sequence ID" value="XM_029027235.1"/>
</dbReference>
<sequence length="162" mass="17766">MLRVTIESPGLWMGKDRAFVSQQCPVSALGRLLVFYGSVFFFFFFWGKHCRTHSGQPFPLEGPVQQKRLCRAVAPGPTRRWFVLVFSLGPARAAESYAVRVPAVSWLLGGGPPALGNLSRPAGAWGEVPTRARGGKNAGPIAPVDVPRGPACFFFFFWFCCS</sequence>
<proteinExistence type="predicted"/>
<evidence type="ECO:0000256" key="1">
    <source>
        <dbReference type="SAM" id="Phobius"/>
    </source>
</evidence>
<gene>
    <name evidence="2" type="ORF">TM35_000221880</name>
</gene>
<dbReference type="VEuPathDB" id="TriTrypDB:TM35_000221880"/>
<reference evidence="2 3" key="1">
    <citation type="submission" date="2017-03" db="EMBL/GenBank/DDBJ databases">
        <title>An alternative strategy for trypanosome survival in the mammalian bloodstream revealed through genome and transcriptome analysis of the ubiquitous bovine parasite Trypanosoma (Megatrypanum) theileri.</title>
        <authorList>
            <person name="Kelly S."/>
            <person name="Ivens A."/>
            <person name="Mott A."/>
            <person name="O'Neill E."/>
            <person name="Emms D."/>
            <person name="Macleod O."/>
            <person name="Voorheis P."/>
            <person name="Matthews J."/>
            <person name="Matthews K."/>
            <person name="Carrington M."/>
        </authorList>
    </citation>
    <scope>NUCLEOTIDE SEQUENCE [LARGE SCALE GENOMIC DNA]</scope>
    <source>
        <strain evidence="2">Edinburgh</strain>
    </source>
</reference>
<evidence type="ECO:0000313" key="3">
    <source>
        <dbReference type="Proteomes" id="UP000192257"/>
    </source>
</evidence>
<keyword evidence="3" id="KW-1185">Reference proteome</keyword>
<dbReference type="EMBL" id="NBCO01000022">
    <property type="protein sequence ID" value="ORC87389.1"/>
    <property type="molecule type" value="Genomic_DNA"/>
</dbReference>
<evidence type="ECO:0000313" key="2">
    <source>
        <dbReference type="EMBL" id="ORC87389.1"/>
    </source>
</evidence>
<accession>A0A1X0NT74</accession>
<feature type="transmembrane region" description="Helical" evidence="1">
    <location>
        <begin position="28"/>
        <end position="46"/>
    </location>
</feature>